<dbReference type="Pfam" id="PF01177">
    <property type="entry name" value="Asp_Glu_race"/>
    <property type="match status" value="1"/>
</dbReference>
<dbReference type="InterPro" id="IPR033134">
    <property type="entry name" value="Asp/Glu_racemase_AS_2"/>
</dbReference>
<evidence type="ECO:0000256" key="1">
    <source>
        <dbReference type="ARBA" id="ARBA00007847"/>
    </source>
</evidence>
<name>A0ABU8QKK3_9RHOB</name>
<dbReference type="SUPFAM" id="SSF53681">
    <property type="entry name" value="Aspartate/glutamate racemase"/>
    <property type="match status" value="2"/>
</dbReference>
<dbReference type="PROSITE" id="PS00924">
    <property type="entry name" value="ASP_GLU_RACEMASE_2"/>
    <property type="match status" value="1"/>
</dbReference>
<dbReference type="EMBL" id="JBBGAZ010000014">
    <property type="protein sequence ID" value="MEJ5219962.1"/>
    <property type="molecule type" value="Genomic_DNA"/>
</dbReference>
<dbReference type="Gene3D" id="3.40.50.1860">
    <property type="match status" value="2"/>
</dbReference>
<reference evidence="3 4" key="1">
    <citation type="submission" date="2024-03" db="EMBL/GenBank/DDBJ databases">
        <title>Cognatishimia coralii sp. nov., a marine bacterium isolated from coral surrounding seawater.</title>
        <authorList>
            <person name="Liu X."/>
            <person name="Liu S."/>
            <person name="Sun H."/>
            <person name="Zhang Y."/>
        </authorList>
    </citation>
    <scope>NUCLEOTIDE SEQUENCE [LARGE SCALE GENOMIC DNA]</scope>
    <source>
        <strain evidence="3 4">D5M38</strain>
    </source>
</reference>
<dbReference type="InterPro" id="IPR015942">
    <property type="entry name" value="Asp/Glu/hydantoin_racemase"/>
</dbReference>
<accession>A0ABU8QKK3</accession>
<organism evidence="3 4">
    <name type="scientific">Cognatishimia coralii</name>
    <dbReference type="NCBI Taxonomy" id="3083254"/>
    <lineage>
        <taxon>Bacteria</taxon>
        <taxon>Pseudomonadati</taxon>
        <taxon>Pseudomonadota</taxon>
        <taxon>Alphaproteobacteria</taxon>
        <taxon>Rhodobacterales</taxon>
        <taxon>Paracoccaceae</taxon>
        <taxon>Cognatishimia</taxon>
    </lineage>
</organism>
<dbReference type="Proteomes" id="UP001368270">
    <property type="component" value="Unassembled WGS sequence"/>
</dbReference>
<gene>
    <name evidence="3" type="ORF">WG622_17030</name>
</gene>
<comment type="caution">
    <text evidence="3">The sequence shown here is derived from an EMBL/GenBank/DDBJ whole genome shotgun (WGS) entry which is preliminary data.</text>
</comment>
<dbReference type="PANTHER" id="PTHR21198:SF7">
    <property type="entry name" value="ASPARTATE-GLUTAMATE RACEMASE FAMILY"/>
    <property type="match status" value="1"/>
</dbReference>
<dbReference type="NCBIfam" id="TIGR00035">
    <property type="entry name" value="asp_race"/>
    <property type="match status" value="1"/>
</dbReference>
<evidence type="ECO:0000313" key="4">
    <source>
        <dbReference type="Proteomes" id="UP001368270"/>
    </source>
</evidence>
<evidence type="ECO:0000313" key="3">
    <source>
        <dbReference type="EMBL" id="MEJ5219962.1"/>
    </source>
</evidence>
<sequence length="229" mass="24461">MKTIGILGGMSAASTQVYYRELCALTQAKLGGLHSPELLIRSLDFAPIADLQAQGDWAAAGRILNTEALKLQDAGAEVLILATNTMHKLADEMLADVSIPFVHIADATAQAIAAQGLSSPGLMPTKFTMEQSFYTDRLRAAGLTPIIPNDSDRAETHDIIYNELCKAVLRPESEAAYVAIAERLAEQGADSLILGCTEVGLLLNESNVKVPVFDTTLIHCRAALDLALD</sequence>
<dbReference type="InterPro" id="IPR004380">
    <property type="entry name" value="Asp_race"/>
</dbReference>
<dbReference type="InterPro" id="IPR001920">
    <property type="entry name" value="Asp/Glu_race"/>
</dbReference>
<comment type="similarity">
    <text evidence="1">Belongs to the aspartate/glutamate racemases family.</text>
</comment>
<keyword evidence="2" id="KW-0413">Isomerase</keyword>
<dbReference type="RefSeq" id="WP_339404616.1">
    <property type="nucleotide sequence ID" value="NZ_JBBGAZ010000014.1"/>
</dbReference>
<protein>
    <submittedName>
        <fullName evidence="3">Aspartate/glutamate racemase family protein</fullName>
    </submittedName>
</protein>
<keyword evidence="4" id="KW-1185">Reference proteome</keyword>
<proteinExistence type="inferred from homology"/>
<evidence type="ECO:0000256" key="2">
    <source>
        <dbReference type="ARBA" id="ARBA00023235"/>
    </source>
</evidence>
<dbReference type="PANTHER" id="PTHR21198">
    <property type="entry name" value="GLUTAMATE RACEMASE"/>
    <property type="match status" value="1"/>
</dbReference>